<dbReference type="EMBL" id="UINC01087006">
    <property type="protein sequence ID" value="SVC35978.1"/>
    <property type="molecule type" value="Genomic_DNA"/>
</dbReference>
<sequence length="39" mass="4620">MITDIDTESDMKKEEQSKSIEGRKKLNFWARFVLSLVVF</sequence>
<accession>A0A382LGR2</accession>
<gene>
    <name evidence="1" type="ORF">METZ01_LOCUS288832</name>
</gene>
<feature type="non-terminal residue" evidence="1">
    <location>
        <position position="39"/>
    </location>
</feature>
<organism evidence="1">
    <name type="scientific">marine metagenome</name>
    <dbReference type="NCBI Taxonomy" id="408172"/>
    <lineage>
        <taxon>unclassified sequences</taxon>
        <taxon>metagenomes</taxon>
        <taxon>ecological metagenomes</taxon>
    </lineage>
</organism>
<dbReference type="AlphaFoldDB" id="A0A382LGR2"/>
<protein>
    <submittedName>
        <fullName evidence="1">Uncharacterized protein</fullName>
    </submittedName>
</protein>
<reference evidence="1" key="1">
    <citation type="submission" date="2018-05" db="EMBL/GenBank/DDBJ databases">
        <authorList>
            <person name="Lanie J.A."/>
            <person name="Ng W.-L."/>
            <person name="Kazmierczak K.M."/>
            <person name="Andrzejewski T.M."/>
            <person name="Davidsen T.M."/>
            <person name="Wayne K.J."/>
            <person name="Tettelin H."/>
            <person name="Glass J.I."/>
            <person name="Rusch D."/>
            <person name="Podicherti R."/>
            <person name="Tsui H.-C.T."/>
            <person name="Winkler M.E."/>
        </authorList>
    </citation>
    <scope>NUCLEOTIDE SEQUENCE</scope>
</reference>
<name>A0A382LGR2_9ZZZZ</name>
<evidence type="ECO:0000313" key="1">
    <source>
        <dbReference type="EMBL" id="SVC35978.1"/>
    </source>
</evidence>
<proteinExistence type="predicted"/>